<gene>
    <name evidence="2" type="ORF">SORBI_3009G177750</name>
</gene>
<accession>A0A1B6P915</accession>
<dbReference type="EMBL" id="CM000768">
    <property type="protein sequence ID" value="KXG22234.2"/>
    <property type="molecule type" value="Genomic_DNA"/>
</dbReference>
<reference evidence="3" key="2">
    <citation type="journal article" date="2018" name="Plant J.">
        <title>The Sorghum bicolor reference genome: improved assembly, gene annotations, a transcriptome atlas, and signatures of genome organization.</title>
        <authorList>
            <person name="McCormick R.F."/>
            <person name="Truong S.K."/>
            <person name="Sreedasyam A."/>
            <person name="Jenkins J."/>
            <person name="Shu S."/>
            <person name="Sims D."/>
            <person name="Kennedy M."/>
            <person name="Amirebrahimi M."/>
            <person name="Weers B.D."/>
            <person name="McKinley B."/>
            <person name="Mattison A."/>
            <person name="Morishige D.T."/>
            <person name="Grimwood J."/>
            <person name="Schmutz J."/>
            <person name="Mullet J.E."/>
        </authorList>
    </citation>
    <scope>NUCLEOTIDE SEQUENCE [LARGE SCALE GENOMIC DNA]</scope>
    <source>
        <strain evidence="3">cv. BTx623</strain>
    </source>
</reference>
<keyword evidence="3" id="KW-1185">Reference proteome</keyword>
<dbReference type="Gramene" id="KXG22234">
    <property type="protein sequence ID" value="KXG22234"/>
    <property type="gene ID" value="SORBI_3009G177750"/>
</dbReference>
<reference evidence="2 3" key="1">
    <citation type="journal article" date="2009" name="Nature">
        <title>The Sorghum bicolor genome and the diversification of grasses.</title>
        <authorList>
            <person name="Paterson A.H."/>
            <person name="Bowers J.E."/>
            <person name="Bruggmann R."/>
            <person name="Dubchak I."/>
            <person name="Grimwood J."/>
            <person name="Gundlach H."/>
            <person name="Haberer G."/>
            <person name="Hellsten U."/>
            <person name="Mitros T."/>
            <person name="Poliakov A."/>
            <person name="Schmutz J."/>
            <person name="Spannagl M."/>
            <person name="Tang H."/>
            <person name="Wang X."/>
            <person name="Wicker T."/>
            <person name="Bharti A.K."/>
            <person name="Chapman J."/>
            <person name="Feltus F.A."/>
            <person name="Gowik U."/>
            <person name="Grigoriev I.V."/>
            <person name="Lyons E."/>
            <person name="Maher C.A."/>
            <person name="Martis M."/>
            <person name="Narechania A."/>
            <person name="Otillar R.P."/>
            <person name="Penning B.W."/>
            <person name="Salamov A.A."/>
            <person name="Wang Y."/>
            <person name="Zhang L."/>
            <person name="Carpita N.C."/>
            <person name="Freeling M."/>
            <person name="Gingle A.R."/>
            <person name="Hash C.T."/>
            <person name="Keller B."/>
            <person name="Klein P."/>
            <person name="Kresovich S."/>
            <person name="McCann M.C."/>
            <person name="Ming R."/>
            <person name="Peterson D.G."/>
            <person name="Mehboob-ur-Rahman"/>
            <person name="Ware D."/>
            <person name="Westhoff P."/>
            <person name="Mayer K.F."/>
            <person name="Messing J."/>
            <person name="Rokhsar D.S."/>
        </authorList>
    </citation>
    <scope>NUCLEOTIDE SEQUENCE [LARGE SCALE GENOMIC DNA]</scope>
    <source>
        <strain evidence="3">cv. BTx623</strain>
    </source>
</reference>
<feature type="region of interest" description="Disordered" evidence="1">
    <location>
        <begin position="1"/>
        <end position="35"/>
    </location>
</feature>
<dbReference type="Proteomes" id="UP000000768">
    <property type="component" value="Chromosome 9"/>
</dbReference>
<evidence type="ECO:0000256" key="1">
    <source>
        <dbReference type="SAM" id="MobiDB-lite"/>
    </source>
</evidence>
<dbReference type="InParanoid" id="A0A1B6P915"/>
<feature type="compositionally biased region" description="Polar residues" evidence="1">
    <location>
        <begin position="1"/>
        <end position="10"/>
    </location>
</feature>
<organism evidence="2 3">
    <name type="scientific">Sorghum bicolor</name>
    <name type="common">Sorghum</name>
    <name type="synonym">Sorghum vulgare</name>
    <dbReference type="NCBI Taxonomy" id="4558"/>
    <lineage>
        <taxon>Eukaryota</taxon>
        <taxon>Viridiplantae</taxon>
        <taxon>Streptophyta</taxon>
        <taxon>Embryophyta</taxon>
        <taxon>Tracheophyta</taxon>
        <taxon>Spermatophyta</taxon>
        <taxon>Magnoliopsida</taxon>
        <taxon>Liliopsida</taxon>
        <taxon>Poales</taxon>
        <taxon>Poaceae</taxon>
        <taxon>PACMAD clade</taxon>
        <taxon>Panicoideae</taxon>
        <taxon>Andropogonodae</taxon>
        <taxon>Andropogoneae</taxon>
        <taxon>Sorghinae</taxon>
        <taxon>Sorghum</taxon>
    </lineage>
</organism>
<evidence type="ECO:0000313" key="2">
    <source>
        <dbReference type="EMBL" id="KXG22234.2"/>
    </source>
</evidence>
<protein>
    <submittedName>
        <fullName evidence="2">Uncharacterized protein</fullName>
    </submittedName>
</protein>
<sequence length="142" mass="15716">MHWCRSTSVSENERSGVLEPHQGSTRARKGIIRGPTSDSRSFLQFVRSGHTPLCLCVARLVPSRPRRSRKCVCAAPNFVHPQNTAVGHAAGSCIVKIQSTNKTLFCGNGSGIKLTRKVIIVVYWKFGACDRVILHCMYLYVS</sequence>
<evidence type="ECO:0000313" key="3">
    <source>
        <dbReference type="Proteomes" id="UP000000768"/>
    </source>
</evidence>
<name>A0A1B6P915_SORBI</name>
<dbReference type="AlphaFoldDB" id="A0A1B6P915"/>
<proteinExistence type="predicted"/>